<feature type="transmembrane region" description="Helical" evidence="9">
    <location>
        <begin position="582"/>
        <end position="601"/>
    </location>
</feature>
<keyword evidence="3 9" id="KW-0812">Transmembrane</keyword>
<proteinExistence type="inferred from homology"/>
<evidence type="ECO:0000256" key="6">
    <source>
        <dbReference type="ARBA" id="ARBA00023136"/>
    </source>
</evidence>
<evidence type="ECO:0000256" key="1">
    <source>
        <dbReference type="ARBA" id="ARBA00004141"/>
    </source>
</evidence>
<dbReference type="GO" id="GO:0005886">
    <property type="term" value="C:plasma membrane"/>
    <property type="evidence" value="ECO:0007669"/>
    <property type="project" value="TreeGrafter"/>
</dbReference>
<dbReference type="SUPFAM" id="SSF54631">
    <property type="entry name" value="CBS-domain pair"/>
    <property type="match status" value="1"/>
</dbReference>
<dbReference type="PROSITE" id="PS51371">
    <property type="entry name" value="CBS"/>
    <property type="match status" value="1"/>
</dbReference>
<feature type="transmembrane region" description="Helical" evidence="9">
    <location>
        <begin position="453"/>
        <end position="471"/>
    </location>
</feature>
<keyword evidence="13" id="KW-1185">Reference proteome</keyword>
<evidence type="ECO:0000256" key="5">
    <source>
        <dbReference type="ARBA" id="ARBA00023065"/>
    </source>
</evidence>
<evidence type="ECO:0000256" key="3">
    <source>
        <dbReference type="ARBA" id="ARBA00022692"/>
    </source>
</evidence>
<organism evidence="12 13">
    <name type="scientific">Rhizopus delemar</name>
    <dbReference type="NCBI Taxonomy" id="936053"/>
    <lineage>
        <taxon>Eukaryota</taxon>
        <taxon>Fungi</taxon>
        <taxon>Fungi incertae sedis</taxon>
        <taxon>Mucoromycota</taxon>
        <taxon>Mucoromycotina</taxon>
        <taxon>Mucoromycetes</taxon>
        <taxon>Mucorales</taxon>
        <taxon>Mucorineae</taxon>
        <taxon>Rhizopodaceae</taxon>
        <taxon>Rhizopus</taxon>
    </lineage>
</organism>
<feature type="compositionally biased region" description="Polar residues" evidence="10">
    <location>
        <begin position="1"/>
        <end position="10"/>
    </location>
</feature>
<reference evidence="12 13" key="1">
    <citation type="journal article" date="2020" name="Microb. Genom.">
        <title>Genetic diversity of clinical and environmental Mucorales isolates obtained from an investigation of mucormycosis cases among solid organ transplant recipients.</title>
        <authorList>
            <person name="Nguyen M.H."/>
            <person name="Kaul D."/>
            <person name="Muto C."/>
            <person name="Cheng S.J."/>
            <person name="Richter R.A."/>
            <person name="Bruno V.M."/>
            <person name="Liu G."/>
            <person name="Beyhan S."/>
            <person name="Sundermann A.J."/>
            <person name="Mounaud S."/>
            <person name="Pasculle A.W."/>
            <person name="Nierman W.C."/>
            <person name="Driscoll E."/>
            <person name="Cumbie R."/>
            <person name="Clancy C.J."/>
            <person name="Dupont C.L."/>
        </authorList>
    </citation>
    <scope>NUCLEOTIDE SEQUENCE [LARGE SCALE GENOMIC DNA]</scope>
    <source>
        <strain evidence="12 13">GL24</strain>
    </source>
</reference>
<name>A0A9P6Z0X9_9FUNG</name>
<feature type="domain" description="CBS" evidence="11">
    <location>
        <begin position="804"/>
        <end position="861"/>
    </location>
</feature>
<feature type="compositionally biased region" description="Low complexity" evidence="10">
    <location>
        <begin position="22"/>
        <end position="31"/>
    </location>
</feature>
<feature type="transmembrane region" description="Helical" evidence="9">
    <location>
        <begin position="340"/>
        <end position="364"/>
    </location>
</feature>
<dbReference type="InterPro" id="IPR000644">
    <property type="entry name" value="CBS_dom"/>
</dbReference>
<dbReference type="CDD" id="cd03684">
    <property type="entry name" value="ClC_3_like"/>
    <property type="match status" value="1"/>
</dbReference>
<dbReference type="Proteomes" id="UP000740926">
    <property type="component" value="Unassembled WGS sequence"/>
</dbReference>
<dbReference type="SUPFAM" id="SSF81340">
    <property type="entry name" value="Clc chloride channel"/>
    <property type="match status" value="1"/>
</dbReference>
<dbReference type="Gene3D" id="1.10.3080.10">
    <property type="entry name" value="Clc chloride channel"/>
    <property type="match status" value="1"/>
</dbReference>
<keyword evidence="8" id="KW-0129">CBS domain</keyword>
<dbReference type="GO" id="GO:0005794">
    <property type="term" value="C:Golgi apparatus"/>
    <property type="evidence" value="ECO:0007669"/>
    <property type="project" value="TreeGrafter"/>
</dbReference>
<feature type="transmembrane region" description="Helical" evidence="9">
    <location>
        <begin position="121"/>
        <end position="146"/>
    </location>
</feature>
<feature type="transmembrane region" description="Helical" evidence="9">
    <location>
        <begin position="197"/>
        <end position="216"/>
    </location>
</feature>
<accession>A0A9P6Z0X9</accession>
<dbReference type="GO" id="GO:0005769">
    <property type="term" value="C:early endosome"/>
    <property type="evidence" value="ECO:0007669"/>
    <property type="project" value="TreeGrafter"/>
</dbReference>
<comment type="subcellular location">
    <subcellularLocation>
        <location evidence="1 9">Membrane</location>
        <topology evidence="1 9">Multi-pass membrane protein</topology>
    </subcellularLocation>
</comment>
<evidence type="ECO:0000256" key="4">
    <source>
        <dbReference type="ARBA" id="ARBA00022989"/>
    </source>
</evidence>
<evidence type="ECO:0000259" key="11">
    <source>
        <dbReference type="PROSITE" id="PS51371"/>
    </source>
</evidence>
<feature type="region of interest" description="Disordered" evidence="10">
    <location>
        <begin position="1"/>
        <end position="44"/>
    </location>
</feature>
<dbReference type="Pfam" id="PF00654">
    <property type="entry name" value="Voltage_CLC"/>
    <property type="match status" value="1"/>
</dbReference>
<feature type="transmembrane region" description="Helical" evidence="9">
    <location>
        <begin position="414"/>
        <end position="433"/>
    </location>
</feature>
<dbReference type="InterPro" id="IPR001807">
    <property type="entry name" value="ClC"/>
</dbReference>
<keyword evidence="6 9" id="KW-0472">Membrane</keyword>
<evidence type="ECO:0000256" key="8">
    <source>
        <dbReference type="PROSITE-ProRule" id="PRU00703"/>
    </source>
</evidence>
<feature type="transmembrane region" description="Helical" evidence="9">
    <location>
        <begin position="607"/>
        <end position="630"/>
    </location>
</feature>
<dbReference type="PANTHER" id="PTHR45711">
    <property type="entry name" value="CHLORIDE CHANNEL PROTEIN"/>
    <property type="match status" value="1"/>
</dbReference>
<comment type="caution">
    <text evidence="9">Lacks conserved residue(s) required for the propagation of feature annotation.</text>
</comment>
<keyword evidence="5 9" id="KW-0406">Ion transport</keyword>
<feature type="transmembrane region" description="Helical" evidence="9">
    <location>
        <begin position="536"/>
        <end position="561"/>
    </location>
</feature>
<evidence type="ECO:0000313" key="13">
    <source>
        <dbReference type="Proteomes" id="UP000740926"/>
    </source>
</evidence>
<dbReference type="AlphaFoldDB" id="A0A9P6Z0X9"/>
<feature type="transmembrane region" description="Helical" evidence="9">
    <location>
        <begin position="510"/>
        <end position="530"/>
    </location>
</feature>
<evidence type="ECO:0000256" key="2">
    <source>
        <dbReference type="ARBA" id="ARBA00022448"/>
    </source>
</evidence>
<keyword evidence="2 9" id="KW-0813">Transport</keyword>
<dbReference type="EMBL" id="JAANIU010001122">
    <property type="protein sequence ID" value="KAG1568522.1"/>
    <property type="molecule type" value="Genomic_DNA"/>
</dbReference>
<gene>
    <name evidence="12" type="ORF">G6F50_007216</name>
</gene>
<comment type="caution">
    <text evidence="12">The sequence shown here is derived from an EMBL/GenBank/DDBJ whole genome shotgun (WGS) entry which is preliminary data.</text>
</comment>
<dbReference type="InterPro" id="IPR046342">
    <property type="entry name" value="CBS_dom_sf"/>
</dbReference>
<dbReference type="InterPro" id="IPR014743">
    <property type="entry name" value="Cl-channel_core"/>
</dbReference>
<dbReference type="Gene3D" id="3.90.1280.20">
    <property type="match status" value="1"/>
</dbReference>
<dbReference type="PRINTS" id="PR00762">
    <property type="entry name" value="CLCHANNEL"/>
</dbReference>
<evidence type="ECO:0000256" key="10">
    <source>
        <dbReference type="SAM" id="MobiDB-lite"/>
    </source>
</evidence>
<sequence>MSQPTENTSLLERRGLKKMKYSTPTPLLSSTRSDLNSPRSPTEIDDKRHQHFKWLNKRTGPYDEDGQSLVKENTGVRVWSESYSSIDWIHDRIKEDIRKRKLNRIQGFQGHYMRAKDSAQAWIVVIITGAVVALIAWCINVVQVWMSDLKQGYCMTHWRYNRDFCCWGSEEGKCHAWRTWSAVFHVENETTAYLTSMFMYTAFGIIFSLIAAFLVISTGEQVKVRKDSNQATFSKSSSIISVLDHDNTQVKVPQYETKTVYHSAGSGIPEVKVILSGFVIKGFLGIKTLLVKSVGMIFSTSAGLTIGKEGPFVHLACSTGNIACRFFPKFNKNESKRREILSAAAASGVAVAFGAPIGGVLFSLEEVSYYFPTKTMIRSYCCAMIAAIVLKIMDPFGTGKIVLFQVSYDKDYHLFELVPFILCAMLSGLFGTFVTHFNIKYQHLRKSSVIGKYPMTEVFCIMLTTALVSYWNPFARMSLTEFVAQLFSECSPTDNNGGLCARTIAEIPQLIYLLATTLVIKAALTVITFGCPVPGGIFLPSLIIGAVTGRIIGLIMQYLTVSYPSAWPFTACAEDFASRGECIIPGVYAIVGGAAGLAGVTRTTISLVVIMFELTYSLTYALPIMISVMVSKWVSDAIYLEGVYDLLINLKQYPYLETGRDYVHTTSTTITSLIDCLPAIDIDQPVTVESLRKKLSVITALGYAEDGGFPILSGDVLEGYIATSELTHGLDQLEMKLNMTMSQEEINHVPCYFRKLVHGQMTEIGMNRDLKTPVRDLLAIGNPKDMEAMFFDESQAWNDFSHYIDHAPLTVNQNTSMTLLVDVFSKLGARYVGVKHSDGKFMGIIHKRRLLAYLKDLDEDEDNHLDYVIFSQENRRSFSNALERLNLEYHGLKYTCLKVVMHSALDQVNLTLF</sequence>
<evidence type="ECO:0000313" key="12">
    <source>
        <dbReference type="EMBL" id="KAG1568522.1"/>
    </source>
</evidence>
<keyword evidence="4 9" id="KW-1133">Transmembrane helix</keyword>
<protein>
    <recommendedName>
        <fullName evidence="9">Chloride channel protein</fullName>
    </recommendedName>
</protein>
<comment type="similarity">
    <text evidence="9">Belongs to the chloride channel (TC 2.A.49) family.</text>
</comment>
<keyword evidence="7 9" id="KW-0868">Chloride</keyword>
<evidence type="ECO:0000256" key="9">
    <source>
        <dbReference type="RuleBase" id="RU361221"/>
    </source>
</evidence>
<dbReference type="GO" id="GO:0005247">
    <property type="term" value="F:voltage-gated chloride channel activity"/>
    <property type="evidence" value="ECO:0007669"/>
    <property type="project" value="TreeGrafter"/>
</dbReference>
<dbReference type="PANTHER" id="PTHR45711:SF3">
    <property type="entry name" value="CLC CHANNEL"/>
    <property type="match status" value="1"/>
</dbReference>
<evidence type="ECO:0000256" key="7">
    <source>
        <dbReference type="ARBA" id="ARBA00023214"/>
    </source>
</evidence>